<keyword evidence="2" id="KW-1185">Reference proteome</keyword>
<comment type="caution">
    <text evidence="1">The sequence shown here is derived from an EMBL/GenBank/DDBJ whole genome shotgun (WGS) entry which is preliminary data.</text>
</comment>
<name>X7E395_9GAMM</name>
<dbReference type="EMBL" id="JAMB01000008">
    <property type="protein sequence ID" value="ETX10534.1"/>
    <property type="molecule type" value="Genomic_DNA"/>
</dbReference>
<dbReference type="OrthoDB" id="1113830at2"/>
<reference evidence="1 2" key="1">
    <citation type="submission" date="2014-01" db="EMBL/GenBank/DDBJ databases">
        <title>Marinomonas ushuaiensis DSM 15871 Genome Sequencing.</title>
        <authorList>
            <person name="Lai Q."/>
            <person name="Shao Z.S."/>
        </authorList>
    </citation>
    <scope>NUCLEOTIDE SEQUENCE [LARGE SCALE GENOMIC DNA]</scope>
    <source>
        <strain evidence="1 2">DSM 15871</strain>
    </source>
</reference>
<evidence type="ECO:0000313" key="2">
    <source>
        <dbReference type="Proteomes" id="UP000054058"/>
    </source>
</evidence>
<dbReference type="InterPro" id="IPR008551">
    <property type="entry name" value="TANGO2"/>
</dbReference>
<dbReference type="PATRIC" id="fig|1122207.3.peg.2149"/>
<dbReference type="AlphaFoldDB" id="X7E395"/>
<dbReference type="Proteomes" id="UP000054058">
    <property type="component" value="Unassembled WGS sequence"/>
</dbReference>
<accession>X7E395</accession>
<gene>
    <name evidence="1" type="ORF">MUS1_14995</name>
</gene>
<dbReference type="eggNOG" id="COG3332">
    <property type="taxonomic scope" value="Bacteria"/>
</dbReference>
<evidence type="ECO:0000313" key="1">
    <source>
        <dbReference type="EMBL" id="ETX10534.1"/>
    </source>
</evidence>
<organism evidence="1 2">
    <name type="scientific">Marinomonas ushuaiensis DSM 15871</name>
    <dbReference type="NCBI Taxonomy" id="1122207"/>
    <lineage>
        <taxon>Bacteria</taxon>
        <taxon>Pseudomonadati</taxon>
        <taxon>Pseudomonadota</taxon>
        <taxon>Gammaproteobacteria</taxon>
        <taxon>Oceanospirillales</taxon>
        <taxon>Oceanospirillaceae</taxon>
        <taxon>Marinomonas</taxon>
    </lineage>
</organism>
<dbReference type="STRING" id="1122207.MUS1_14995"/>
<dbReference type="Gene3D" id="3.60.60.10">
    <property type="entry name" value="Penicillin V Acylase, Chain A"/>
    <property type="match status" value="1"/>
</dbReference>
<evidence type="ECO:0008006" key="3">
    <source>
        <dbReference type="Google" id="ProtNLM"/>
    </source>
</evidence>
<proteinExistence type="predicted"/>
<dbReference type="Pfam" id="PF05742">
    <property type="entry name" value="TANGO2"/>
    <property type="match status" value="1"/>
</dbReference>
<dbReference type="RefSeq" id="WP_036162245.1">
    <property type="nucleotide sequence ID" value="NZ_JAMB01000008.1"/>
</dbReference>
<protein>
    <recommendedName>
        <fullName evidence="3">NRDE family protein</fullName>
    </recommendedName>
</protein>
<sequence>MCSVSWLIDQNGYQIFFNRDEQKTRAQALPPRTQEMDGVKVLMPIDPVGQGSWISVNEHGVALCLLNNYQCDNPKAALFSRGLLLKHLSKEISVDGVCNAFQLLTLPQFAPFILLAFDLNLLDRKTRVMALEWNGSESVIHPTDSPLFSSGVDLPQVTATRKLAYQQIVGEKPTQSSLLMFHKQHHYEESHKSVCMHREDAETVSFTHIIVTPQGQEMRYVAGSPCMNLTTEALLQGTHKLPNRKSVAIPA</sequence>